<sequence length="313" mass="32648">MPDLNDYTPQQNPIAHAANEARHAMGFHEHFTPGIDEPKRIPAPAVGSSSMDLSRALKLDATPEGVYGLNMVPAGQTTDLDPRSVIEANSRVVTAGARLIIAHPKPAPSFGGQPVFYHDAALVRVTDPAAFATLADGADAPLSAMPIHDAAFGWATTPHQAFRAKITRADHRAVGGDQLNEAFMVAVLRGLGELADALLLQAILAATPAAFTFGAAAARHAKFDELRALVGTAGTGAGIAGDGSFRAGGVFAELTAATDKTVVGLFNRAAVAIRPELSVHVKRLNVNGDTELIVFANAQAVLPNASDFWMVNA</sequence>
<evidence type="ECO:0000313" key="2">
    <source>
        <dbReference type="Proteomes" id="UP000271222"/>
    </source>
</evidence>
<proteinExistence type="predicted"/>
<dbReference type="Proteomes" id="UP000271222">
    <property type="component" value="Unassembled WGS sequence"/>
</dbReference>
<protein>
    <submittedName>
        <fullName evidence="1">Uncharacterized protein</fullName>
    </submittedName>
</protein>
<name>A0A454TZB5_9RALS</name>
<dbReference type="EMBL" id="RJTL01000001">
    <property type="protein sequence ID" value="RNM11257.1"/>
    <property type="molecule type" value="Genomic_DNA"/>
</dbReference>
<comment type="caution">
    <text evidence="1">The sequence shown here is derived from an EMBL/GenBank/DDBJ whole genome shotgun (WGS) entry which is preliminary data.</text>
</comment>
<gene>
    <name evidence="1" type="ORF">EGA29_00230</name>
</gene>
<organism evidence="1 2">
    <name type="scientific">Ralstonia pseudosolanacearum</name>
    <dbReference type="NCBI Taxonomy" id="1310165"/>
    <lineage>
        <taxon>Bacteria</taxon>
        <taxon>Pseudomonadati</taxon>
        <taxon>Pseudomonadota</taxon>
        <taxon>Betaproteobacteria</taxon>
        <taxon>Burkholderiales</taxon>
        <taxon>Burkholderiaceae</taxon>
        <taxon>Ralstonia</taxon>
        <taxon>Ralstonia solanacearum species complex</taxon>
    </lineage>
</organism>
<accession>A0A454TZB5</accession>
<evidence type="ECO:0000313" key="1">
    <source>
        <dbReference type="EMBL" id="RNM11257.1"/>
    </source>
</evidence>
<dbReference type="OrthoDB" id="9098994at2"/>
<reference evidence="1 2" key="1">
    <citation type="submission" date="2018-10" db="EMBL/GenBank/DDBJ databases">
        <title>Draft Genome Sequence of Ralstonia pseudosolanacearum (R. solanacearum phylotype I) Strain Tg03 Isolated from Luffa cylindrica in China.</title>
        <authorList>
            <person name="Yuan G.-Q."/>
            <person name="Li Q.-Q."/>
            <person name="Zhang Y.-W."/>
        </authorList>
    </citation>
    <scope>NUCLEOTIDE SEQUENCE [LARGE SCALE GENOMIC DNA]</scope>
    <source>
        <strain evidence="1 2">Tg03</strain>
    </source>
</reference>
<dbReference type="RefSeq" id="WP_058907065.1">
    <property type="nucleotide sequence ID" value="NZ_JAAWVG010000001.1"/>
</dbReference>
<dbReference type="AlphaFoldDB" id="A0A454TZB5"/>